<dbReference type="AlphaFoldDB" id="A0AB94IXF4"/>
<accession>A0AB94IXF4</accession>
<dbReference type="PANTHER" id="PTHR37954">
    <property type="entry name" value="BLL4979 PROTEIN"/>
    <property type="match status" value="1"/>
</dbReference>
<keyword evidence="2" id="KW-1185">Reference proteome</keyword>
<sequence length="183" mass="20789">MGIDPSDPKNAHGENWARLKLYDSEKVAADVRKGLTYSKEPKYGLFLAPIEDMDKRPDVVLIVANPYNCMRIIQGYAYHHGMPASINMIGNQAVCLECTARPYVTRDINISLLCIGTRHRAGWGNDEMAVGVPQEQFADVVDGIVQTINQMESDANKEMIKKKFRDKNIPISIRFHYNYYMDC</sequence>
<organism evidence="1 2">
    <name type="scientific">Fretibacterium fastidiosum</name>
    <dbReference type="NCBI Taxonomy" id="651822"/>
    <lineage>
        <taxon>Bacteria</taxon>
        <taxon>Thermotogati</taxon>
        <taxon>Synergistota</taxon>
        <taxon>Synergistia</taxon>
        <taxon>Synergistales</taxon>
        <taxon>Aminobacteriaceae</taxon>
        <taxon>Fretibacterium</taxon>
    </lineage>
</organism>
<name>A0AB94IXF4_9BACT</name>
<dbReference type="InterPro" id="IPR003748">
    <property type="entry name" value="DUF169"/>
</dbReference>
<reference evidence="2" key="1">
    <citation type="submission" date="2010-03" db="EMBL/GenBank/DDBJ databases">
        <title>The genome sequence of Synergistetes sp. SGP1.</title>
        <authorList>
            <consortium name="metaHIT consortium -- http://www.metahit.eu/"/>
            <person name="Pajon A."/>
            <person name="Turner K."/>
            <person name="Parkhill J."/>
            <person name="Wade W."/>
            <person name="Vartoukian S."/>
        </authorList>
    </citation>
    <scope>NUCLEOTIDE SEQUENCE [LARGE SCALE GENOMIC DNA]</scope>
    <source>
        <strain evidence="2">SGP1</strain>
    </source>
</reference>
<reference evidence="1 2" key="2">
    <citation type="submission" date="2010-03" db="EMBL/GenBank/DDBJ databases">
        <authorList>
            <person name="Pajon A."/>
        </authorList>
    </citation>
    <scope>NUCLEOTIDE SEQUENCE [LARGE SCALE GENOMIC DNA]</scope>
    <source>
        <strain evidence="1 2">SGP1</strain>
    </source>
</reference>
<dbReference type="KEGG" id="sbr:SY1_11960"/>
<dbReference type="PANTHER" id="PTHR37954:SF3">
    <property type="entry name" value="DUF169 DOMAIN-CONTAINING PROTEIN"/>
    <property type="match status" value="1"/>
</dbReference>
<dbReference type="EMBL" id="FP929056">
    <property type="protein sequence ID" value="CBL28354.1"/>
    <property type="molecule type" value="Genomic_DNA"/>
</dbReference>
<evidence type="ECO:0000313" key="1">
    <source>
        <dbReference type="EMBL" id="CBL28354.1"/>
    </source>
</evidence>
<gene>
    <name evidence="1" type="ORF">SY1_11960</name>
</gene>
<proteinExistence type="predicted"/>
<evidence type="ECO:0000313" key="2">
    <source>
        <dbReference type="Proteomes" id="UP000008957"/>
    </source>
</evidence>
<dbReference type="Proteomes" id="UP000008957">
    <property type="component" value="Chromosome"/>
</dbReference>
<dbReference type="Pfam" id="PF02596">
    <property type="entry name" value="DUF169"/>
    <property type="match status" value="1"/>
</dbReference>
<protein>
    <submittedName>
        <fullName evidence="1">Uncharacterized protein conserved in archaea</fullName>
    </submittedName>
</protein>